<evidence type="ECO:0000256" key="5">
    <source>
        <dbReference type="SAM" id="SignalP"/>
    </source>
</evidence>
<evidence type="ECO:0000256" key="4">
    <source>
        <dbReference type="SAM" id="Phobius"/>
    </source>
</evidence>
<accession>A0AAV3S096</accession>
<dbReference type="InterPro" id="IPR039391">
    <property type="entry name" value="Phytocyanin-like"/>
</dbReference>
<keyword evidence="8" id="KW-1185">Reference proteome</keyword>
<dbReference type="PANTHER" id="PTHR33021">
    <property type="entry name" value="BLUE COPPER PROTEIN"/>
    <property type="match status" value="1"/>
</dbReference>
<name>A0AAV3S096_LITER</name>
<keyword evidence="4" id="KW-0812">Transmembrane</keyword>
<keyword evidence="1" id="KW-0479">Metal-binding</keyword>
<evidence type="ECO:0000313" key="7">
    <source>
        <dbReference type="EMBL" id="GAA0186907.1"/>
    </source>
</evidence>
<dbReference type="GO" id="GO:0009055">
    <property type="term" value="F:electron transfer activity"/>
    <property type="evidence" value="ECO:0007669"/>
    <property type="project" value="InterPro"/>
</dbReference>
<evidence type="ECO:0000313" key="8">
    <source>
        <dbReference type="Proteomes" id="UP001454036"/>
    </source>
</evidence>
<dbReference type="InterPro" id="IPR008972">
    <property type="entry name" value="Cupredoxin"/>
</dbReference>
<feature type="region of interest" description="Disordered" evidence="3">
    <location>
        <begin position="134"/>
        <end position="179"/>
    </location>
</feature>
<evidence type="ECO:0000256" key="3">
    <source>
        <dbReference type="SAM" id="MobiDB-lite"/>
    </source>
</evidence>
<gene>
    <name evidence="7" type="ORF">LIER_34195</name>
</gene>
<evidence type="ECO:0000256" key="1">
    <source>
        <dbReference type="ARBA" id="ARBA00022723"/>
    </source>
</evidence>
<feature type="chain" id="PRO_5043999701" description="Phytocyanin domain-containing protein" evidence="5">
    <location>
        <begin position="26"/>
        <end position="200"/>
    </location>
</feature>
<keyword evidence="4" id="KW-0472">Membrane</keyword>
<dbReference type="FunFam" id="2.60.40.420:FF:000003">
    <property type="entry name" value="Blue copper"/>
    <property type="match status" value="1"/>
</dbReference>
<dbReference type="PROSITE" id="PS51485">
    <property type="entry name" value="PHYTOCYANIN"/>
    <property type="match status" value="1"/>
</dbReference>
<protein>
    <recommendedName>
        <fullName evidence="6">Phytocyanin domain-containing protein</fullName>
    </recommendedName>
</protein>
<proteinExistence type="predicted"/>
<comment type="caution">
    <text evidence="7">The sequence shown here is derived from an EMBL/GenBank/DDBJ whole genome shotgun (WGS) entry which is preliminary data.</text>
</comment>
<keyword evidence="4" id="KW-1133">Transmembrane helix</keyword>
<dbReference type="AlphaFoldDB" id="A0AAV3S096"/>
<organism evidence="7 8">
    <name type="scientific">Lithospermum erythrorhizon</name>
    <name type="common">Purple gromwell</name>
    <name type="synonym">Lithospermum officinale var. erythrorhizon</name>
    <dbReference type="NCBI Taxonomy" id="34254"/>
    <lineage>
        <taxon>Eukaryota</taxon>
        <taxon>Viridiplantae</taxon>
        <taxon>Streptophyta</taxon>
        <taxon>Embryophyta</taxon>
        <taxon>Tracheophyta</taxon>
        <taxon>Spermatophyta</taxon>
        <taxon>Magnoliopsida</taxon>
        <taxon>eudicotyledons</taxon>
        <taxon>Gunneridae</taxon>
        <taxon>Pentapetalae</taxon>
        <taxon>asterids</taxon>
        <taxon>lamiids</taxon>
        <taxon>Boraginales</taxon>
        <taxon>Boraginaceae</taxon>
        <taxon>Boraginoideae</taxon>
        <taxon>Lithospermeae</taxon>
        <taxon>Lithospermum</taxon>
    </lineage>
</organism>
<evidence type="ECO:0000259" key="6">
    <source>
        <dbReference type="PROSITE" id="PS51485"/>
    </source>
</evidence>
<dbReference type="InterPro" id="IPR003245">
    <property type="entry name" value="Phytocyanin_dom"/>
</dbReference>
<reference evidence="7 8" key="1">
    <citation type="submission" date="2024-01" db="EMBL/GenBank/DDBJ databases">
        <title>The complete chloroplast genome sequence of Lithospermum erythrorhizon: insights into the phylogenetic relationship among Boraginaceae species and the maternal lineages of purple gromwells.</title>
        <authorList>
            <person name="Okada T."/>
            <person name="Watanabe K."/>
        </authorList>
    </citation>
    <scope>NUCLEOTIDE SEQUENCE [LARGE SCALE GENOMIC DNA]</scope>
</reference>
<dbReference type="Gene3D" id="2.60.40.420">
    <property type="entry name" value="Cupredoxins - blue copper proteins"/>
    <property type="match status" value="1"/>
</dbReference>
<dbReference type="GO" id="GO:0005886">
    <property type="term" value="C:plasma membrane"/>
    <property type="evidence" value="ECO:0007669"/>
    <property type="project" value="TreeGrafter"/>
</dbReference>
<feature type="transmembrane region" description="Helical" evidence="4">
    <location>
        <begin position="182"/>
        <end position="199"/>
    </location>
</feature>
<sequence length="200" mass="20292">MANSLNLATLVTLAIAAALLGHTTADTYIVGGAGGWTFTQNATLYPSFAAQFNFTVGDVLVFNFPTSLHTVATVTRESYDACNFTNPITLIDVGPANVTLNATGEIYFVCTIGQHCAAGLQKLAINVSASSTISPSSPPPASGEGDAPPPPPASGSADAPPPAPLSGGNPPSPPPPSASSRTGIVSIFTIFISLAIYILF</sequence>
<evidence type="ECO:0000256" key="2">
    <source>
        <dbReference type="ARBA" id="ARBA00023180"/>
    </source>
</evidence>
<feature type="compositionally biased region" description="Pro residues" evidence="3">
    <location>
        <begin position="136"/>
        <end position="177"/>
    </location>
</feature>
<dbReference type="PANTHER" id="PTHR33021:SF496">
    <property type="entry name" value="OS08G0482700 PROTEIN"/>
    <property type="match status" value="1"/>
</dbReference>
<dbReference type="Pfam" id="PF02298">
    <property type="entry name" value="Cu_bind_like"/>
    <property type="match status" value="1"/>
</dbReference>
<keyword evidence="5" id="KW-0732">Signal</keyword>
<feature type="signal peptide" evidence="5">
    <location>
        <begin position="1"/>
        <end position="25"/>
    </location>
</feature>
<dbReference type="SUPFAM" id="SSF49503">
    <property type="entry name" value="Cupredoxins"/>
    <property type="match status" value="1"/>
</dbReference>
<dbReference type="GO" id="GO:0046872">
    <property type="term" value="F:metal ion binding"/>
    <property type="evidence" value="ECO:0007669"/>
    <property type="project" value="UniProtKB-KW"/>
</dbReference>
<feature type="domain" description="Phytocyanin" evidence="6">
    <location>
        <begin position="26"/>
        <end position="129"/>
    </location>
</feature>
<keyword evidence="2" id="KW-0325">Glycoprotein</keyword>
<dbReference type="Proteomes" id="UP001454036">
    <property type="component" value="Unassembled WGS sequence"/>
</dbReference>
<dbReference type="EMBL" id="BAABME010014160">
    <property type="protein sequence ID" value="GAA0186907.1"/>
    <property type="molecule type" value="Genomic_DNA"/>
</dbReference>